<accession>A0ABY6V4L9</accession>
<keyword evidence="4" id="KW-1185">Reference proteome</keyword>
<dbReference type="Proteomes" id="UP000766486">
    <property type="component" value="Unassembled WGS sequence"/>
</dbReference>
<sequence length="348" mass="39279">MRATPFFLAILSTMTPSLVIGQETTTYPPLPGETGTYPPTPPETPPPENVIQAILSGIGSGFLGTQNFPPIHHWPEEEGLAYENVTFTSEDGVSCSGWFIPAQGSDKIIIANHPRWFNRAGIPEYSEADARAPGSWWAVNFVPDYKILHDAGYNILAYDYRNHGLTDSTYAHTLGLLEAHDVAASLRYVRSREDTKHMKIGLFSRCVGANANLHASTLYPELFENVQAQVFAQPLTVRVRMSRIMEYAGISDDYSEAVSDSIRNTTGYGFADYELVPLAEHVQIPTFVFQVHDDFNTRPSDVQSVFDAIPIEDKKLYWIQGTNRRWHAYSWFQEHPEQVVDWFDRLMV</sequence>
<organism evidence="3 4">
    <name type="scientific">Bionectria ochroleuca</name>
    <name type="common">Gliocladium roseum</name>
    <dbReference type="NCBI Taxonomy" id="29856"/>
    <lineage>
        <taxon>Eukaryota</taxon>
        <taxon>Fungi</taxon>
        <taxon>Dikarya</taxon>
        <taxon>Ascomycota</taxon>
        <taxon>Pezizomycotina</taxon>
        <taxon>Sordariomycetes</taxon>
        <taxon>Hypocreomycetidae</taxon>
        <taxon>Hypocreales</taxon>
        <taxon>Bionectriaceae</taxon>
        <taxon>Clonostachys</taxon>
    </lineage>
</organism>
<evidence type="ECO:0008006" key="5">
    <source>
        <dbReference type="Google" id="ProtNLM"/>
    </source>
</evidence>
<evidence type="ECO:0000256" key="2">
    <source>
        <dbReference type="SAM" id="SignalP"/>
    </source>
</evidence>
<gene>
    <name evidence="3" type="ORF">CLO192961_LOCUS475673</name>
</gene>
<feature type="region of interest" description="Disordered" evidence="1">
    <location>
        <begin position="22"/>
        <end position="45"/>
    </location>
</feature>
<feature type="chain" id="PRO_5047548641" description="Alpha/beta hydrolase" evidence="2">
    <location>
        <begin position="22"/>
        <end position="348"/>
    </location>
</feature>
<evidence type="ECO:0000313" key="3">
    <source>
        <dbReference type="EMBL" id="VUC37527.1"/>
    </source>
</evidence>
<dbReference type="SUPFAM" id="SSF53474">
    <property type="entry name" value="alpha/beta-Hydrolases"/>
    <property type="match status" value="1"/>
</dbReference>
<dbReference type="Gene3D" id="3.40.50.1820">
    <property type="entry name" value="alpha/beta hydrolase"/>
    <property type="match status" value="1"/>
</dbReference>
<proteinExistence type="predicted"/>
<evidence type="ECO:0000313" key="4">
    <source>
        <dbReference type="Proteomes" id="UP000766486"/>
    </source>
</evidence>
<protein>
    <recommendedName>
        <fullName evidence="5">Alpha/beta hydrolase</fullName>
    </recommendedName>
</protein>
<feature type="signal peptide" evidence="2">
    <location>
        <begin position="1"/>
        <end position="21"/>
    </location>
</feature>
<dbReference type="InterPro" id="IPR029058">
    <property type="entry name" value="AB_hydrolase_fold"/>
</dbReference>
<evidence type="ECO:0000256" key="1">
    <source>
        <dbReference type="SAM" id="MobiDB-lite"/>
    </source>
</evidence>
<dbReference type="EMBL" id="CABFNS010000995">
    <property type="protein sequence ID" value="VUC37527.1"/>
    <property type="molecule type" value="Genomic_DNA"/>
</dbReference>
<feature type="compositionally biased region" description="Low complexity" evidence="1">
    <location>
        <begin position="23"/>
        <end position="37"/>
    </location>
</feature>
<reference evidence="3 4" key="1">
    <citation type="submission" date="2019-06" db="EMBL/GenBank/DDBJ databases">
        <authorList>
            <person name="Broberg M."/>
        </authorList>
    </citation>
    <scope>NUCLEOTIDE SEQUENCE [LARGE SCALE GENOMIC DNA]</scope>
</reference>
<comment type="caution">
    <text evidence="3">The sequence shown here is derived from an EMBL/GenBank/DDBJ whole genome shotgun (WGS) entry which is preliminary data.</text>
</comment>
<name>A0ABY6V4L9_BIOOC</name>
<keyword evidence="2" id="KW-0732">Signal</keyword>